<keyword evidence="3" id="KW-1185">Reference proteome</keyword>
<dbReference type="EMBL" id="JAHWGI010000001">
    <property type="protein sequence ID" value="KAK3907168.1"/>
    <property type="molecule type" value="Genomic_DNA"/>
</dbReference>
<dbReference type="Proteomes" id="UP001219518">
    <property type="component" value="Unassembled WGS sequence"/>
</dbReference>
<dbReference type="AlphaFoldDB" id="A0AAE1GQM4"/>
<comment type="caution">
    <text evidence="2">The sequence shown here is derived from an EMBL/GenBank/DDBJ whole genome shotgun (WGS) entry which is preliminary data.</text>
</comment>
<accession>A0AAE1GQM4</accession>
<reference evidence="2" key="2">
    <citation type="journal article" date="2023" name="BMC Genomics">
        <title>Pest status, molecular evolution, and epigenetic factors derived from the genome assembly of Frankliniella fusca, a thysanopteran phytovirus vector.</title>
        <authorList>
            <person name="Catto M.A."/>
            <person name="Labadie P.E."/>
            <person name="Jacobson A.L."/>
            <person name="Kennedy G.G."/>
            <person name="Srinivasan R."/>
            <person name="Hunt B.G."/>
        </authorList>
    </citation>
    <scope>NUCLEOTIDE SEQUENCE</scope>
    <source>
        <strain evidence="2">PL_HMW_Pooled</strain>
    </source>
</reference>
<evidence type="ECO:0000313" key="2">
    <source>
        <dbReference type="EMBL" id="KAK3907168.1"/>
    </source>
</evidence>
<protein>
    <submittedName>
        <fullName evidence="2">Uncharacterized protein</fullName>
    </submittedName>
</protein>
<feature type="compositionally biased region" description="Low complexity" evidence="1">
    <location>
        <begin position="53"/>
        <end position="64"/>
    </location>
</feature>
<reference evidence="2" key="1">
    <citation type="submission" date="2021-07" db="EMBL/GenBank/DDBJ databases">
        <authorList>
            <person name="Catto M.A."/>
            <person name="Jacobson A."/>
            <person name="Kennedy G."/>
            <person name="Labadie P."/>
            <person name="Hunt B.G."/>
            <person name="Srinivasan R."/>
        </authorList>
    </citation>
    <scope>NUCLEOTIDE SEQUENCE</scope>
    <source>
        <strain evidence="2">PL_HMW_Pooled</strain>
        <tissue evidence="2">Head</tissue>
    </source>
</reference>
<evidence type="ECO:0000256" key="1">
    <source>
        <dbReference type="SAM" id="MobiDB-lite"/>
    </source>
</evidence>
<evidence type="ECO:0000313" key="3">
    <source>
        <dbReference type="Proteomes" id="UP001219518"/>
    </source>
</evidence>
<gene>
    <name evidence="2" type="ORF">KUF71_000088</name>
</gene>
<proteinExistence type="predicted"/>
<name>A0AAE1GQM4_9NEOP</name>
<organism evidence="2 3">
    <name type="scientific">Frankliniella fusca</name>
    <dbReference type="NCBI Taxonomy" id="407009"/>
    <lineage>
        <taxon>Eukaryota</taxon>
        <taxon>Metazoa</taxon>
        <taxon>Ecdysozoa</taxon>
        <taxon>Arthropoda</taxon>
        <taxon>Hexapoda</taxon>
        <taxon>Insecta</taxon>
        <taxon>Pterygota</taxon>
        <taxon>Neoptera</taxon>
        <taxon>Paraneoptera</taxon>
        <taxon>Thysanoptera</taxon>
        <taxon>Terebrantia</taxon>
        <taxon>Thripoidea</taxon>
        <taxon>Thripidae</taxon>
        <taxon>Frankliniella</taxon>
    </lineage>
</organism>
<sequence length="307" mass="33841">MDGNDRSSDDSDEQIPPAKQQRKDWLKTGIIPRSTLMRWDKQGALGNQEDSLESTSSADSSTSDVDSEDTNHLDSGNTSDVDGSDNGAGAVGGVDIGDAGGGYDDGDEDICENDDFEEEFVNFQFQPDALFEGSKITCGEAIVQLMTLYSEHAMAKSCLKDMINLIYTLLPIGNSFPPSYHYLLSSLKPFIPPNSTAKHGCYDGVLYGEFPYLNLKTNGILTRLLHGTNGIVSELSNTLNLIIATNTLNFLMHHDQYVQAQKQVKLLSPKPHFDLPAADRQAVVDQFENQLTFSIFARAQIRRKIYT</sequence>
<feature type="compositionally biased region" description="Gly residues" evidence="1">
    <location>
        <begin position="89"/>
        <end position="103"/>
    </location>
</feature>
<feature type="region of interest" description="Disordered" evidence="1">
    <location>
        <begin position="1"/>
        <end position="110"/>
    </location>
</feature>